<keyword evidence="2" id="KW-1003">Cell membrane</keyword>
<evidence type="ECO:0000256" key="2">
    <source>
        <dbReference type="ARBA" id="ARBA00022475"/>
    </source>
</evidence>
<evidence type="ECO:0000256" key="8">
    <source>
        <dbReference type="ARBA" id="ARBA00023224"/>
    </source>
</evidence>
<name>A0AA85KF32_TRIRE</name>
<feature type="transmembrane region" description="Helical" evidence="10">
    <location>
        <begin position="136"/>
        <end position="157"/>
    </location>
</feature>
<evidence type="ECO:0000256" key="3">
    <source>
        <dbReference type="ARBA" id="ARBA00022692"/>
    </source>
</evidence>
<dbReference type="Proteomes" id="UP000050795">
    <property type="component" value="Unassembled WGS sequence"/>
</dbReference>
<reference evidence="13" key="2">
    <citation type="submission" date="2023-11" db="UniProtKB">
        <authorList>
            <consortium name="WormBaseParasite"/>
        </authorList>
    </citation>
    <scope>IDENTIFICATION</scope>
</reference>
<evidence type="ECO:0000256" key="6">
    <source>
        <dbReference type="ARBA" id="ARBA00023136"/>
    </source>
</evidence>
<dbReference type="InterPro" id="IPR017452">
    <property type="entry name" value="GPCR_Rhodpsn_7TM"/>
</dbReference>
<keyword evidence="12" id="KW-1185">Reference proteome</keyword>
<feature type="transmembrane region" description="Helical" evidence="10">
    <location>
        <begin position="177"/>
        <end position="197"/>
    </location>
</feature>
<dbReference type="PRINTS" id="PR00237">
    <property type="entry name" value="GPCRRHODOPSN"/>
</dbReference>
<dbReference type="AlphaFoldDB" id="A0AA85KF32"/>
<dbReference type="GO" id="GO:0004930">
    <property type="term" value="F:G protein-coupled receptor activity"/>
    <property type="evidence" value="ECO:0007669"/>
    <property type="project" value="UniProtKB-KW"/>
</dbReference>
<evidence type="ECO:0000256" key="1">
    <source>
        <dbReference type="ARBA" id="ARBA00004651"/>
    </source>
</evidence>
<keyword evidence="3 9" id="KW-0812">Transmembrane</keyword>
<evidence type="ECO:0000256" key="4">
    <source>
        <dbReference type="ARBA" id="ARBA00022989"/>
    </source>
</evidence>
<sequence length="607" mass="69091">MNSSEHHLQIIKLTPSKTCKWTLKTLHDLPSSYISNNDEHRITSDNALTNSSNESLHYVWFTWTTIVPIVIVICTILGNSLICFVALIDRHLRHRSNVFFISLSLTNILFSCSVMTFSIMYNLIQPEKFSDDLVKIFLSLDKLFCTATILHLVVMAFDRFLHIKAPLKYSRRLKLRFLFTILSGLWFLSILIAILPIQLNWHTPNYTECTRTSTTDSASNTRTFEHGGDKLTDAIKENCTKHPFYSSATVETVAPSNDASVAHPFFTPETDISCIHQIDCFYALTNATFSFVIPLTLMVIIYTRLFLLTKQHISRLNFYPNSSNCSRDLSSCENTNGKHQHQQQQILNTSHTSPNIMFQRKSLSSTRNMFLDPNYDSTSILRSSLTVSSDVYKLRPRLSRSHLGASLRSVQITPRNGCFSVVNKSLAVHYKTSTSSFSSLEQSSRRKYSLPGLCIPFNKSSNVYANAMTTLSRPQIQLNTSDKQIHKAHKAAITLGVILGSFTVCWLPYFSINCMASFCNCIPKETIFAATWLGYFNACLNSVVYSLLNNKFRIACAKILCAWHYNRERRHQYGLDNLKHFGDAPIHLALGRVPWHKDYESVNKSTK</sequence>
<dbReference type="GO" id="GO:0071880">
    <property type="term" value="P:adenylate cyclase-activating adrenergic receptor signaling pathway"/>
    <property type="evidence" value="ECO:0007669"/>
    <property type="project" value="TreeGrafter"/>
</dbReference>
<evidence type="ECO:0000256" key="5">
    <source>
        <dbReference type="ARBA" id="ARBA00023040"/>
    </source>
</evidence>
<evidence type="ECO:0000313" key="12">
    <source>
        <dbReference type="Proteomes" id="UP000050795"/>
    </source>
</evidence>
<feature type="transmembrane region" description="Helical" evidence="10">
    <location>
        <begin position="287"/>
        <end position="307"/>
    </location>
</feature>
<dbReference type="SUPFAM" id="SSF81321">
    <property type="entry name" value="Family A G protein-coupled receptor-like"/>
    <property type="match status" value="1"/>
</dbReference>
<keyword evidence="5 9" id="KW-0297">G-protein coupled receptor</keyword>
<keyword evidence="8 9" id="KW-0807">Transducer</keyword>
<accession>A0AA85KF32</accession>
<organism evidence="12 13">
    <name type="scientific">Trichobilharzia regenti</name>
    <name type="common">Nasal bird schistosome</name>
    <dbReference type="NCBI Taxonomy" id="157069"/>
    <lineage>
        <taxon>Eukaryota</taxon>
        <taxon>Metazoa</taxon>
        <taxon>Spiralia</taxon>
        <taxon>Lophotrochozoa</taxon>
        <taxon>Platyhelminthes</taxon>
        <taxon>Trematoda</taxon>
        <taxon>Digenea</taxon>
        <taxon>Strigeidida</taxon>
        <taxon>Schistosomatoidea</taxon>
        <taxon>Schistosomatidae</taxon>
        <taxon>Trichobilharzia</taxon>
    </lineage>
</organism>
<dbReference type="PROSITE" id="PS50262">
    <property type="entry name" value="G_PROTEIN_RECEP_F1_2"/>
    <property type="match status" value="1"/>
</dbReference>
<dbReference type="InterPro" id="IPR000276">
    <property type="entry name" value="GPCR_Rhodpsn"/>
</dbReference>
<feature type="transmembrane region" description="Helical" evidence="10">
    <location>
        <begin position="529"/>
        <end position="548"/>
    </location>
</feature>
<dbReference type="GO" id="GO:0005886">
    <property type="term" value="C:plasma membrane"/>
    <property type="evidence" value="ECO:0007669"/>
    <property type="project" value="UniProtKB-SubCell"/>
</dbReference>
<evidence type="ECO:0000259" key="11">
    <source>
        <dbReference type="PROSITE" id="PS50262"/>
    </source>
</evidence>
<dbReference type="Gene3D" id="1.20.1070.10">
    <property type="entry name" value="Rhodopsin 7-helix transmembrane proteins"/>
    <property type="match status" value="2"/>
</dbReference>
<protein>
    <submittedName>
        <fullName evidence="13">G_PROTEIN_RECEP_F1_2 domain-containing protein</fullName>
    </submittedName>
</protein>
<evidence type="ECO:0000256" key="9">
    <source>
        <dbReference type="RuleBase" id="RU000688"/>
    </source>
</evidence>
<feature type="transmembrane region" description="Helical" evidence="10">
    <location>
        <begin position="60"/>
        <end position="87"/>
    </location>
</feature>
<keyword evidence="6 10" id="KW-0472">Membrane</keyword>
<evidence type="ECO:0000256" key="10">
    <source>
        <dbReference type="SAM" id="Phobius"/>
    </source>
</evidence>
<reference evidence="12" key="1">
    <citation type="submission" date="2022-06" db="EMBL/GenBank/DDBJ databases">
        <authorList>
            <person name="Berger JAMES D."/>
            <person name="Berger JAMES D."/>
        </authorList>
    </citation>
    <scope>NUCLEOTIDE SEQUENCE [LARGE SCALE GENOMIC DNA]</scope>
</reference>
<dbReference type="PANTHER" id="PTHR24248">
    <property type="entry name" value="ADRENERGIC RECEPTOR-RELATED G-PROTEIN COUPLED RECEPTOR"/>
    <property type="match status" value="1"/>
</dbReference>
<feature type="transmembrane region" description="Helical" evidence="10">
    <location>
        <begin position="491"/>
        <end position="509"/>
    </location>
</feature>
<keyword evidence="4 10" id="KW-1133">Transmembrane helix</keyword>
<evidence type="ECO:0000313" key="13">
    <source>
        <dbReference type="WBParaSite" id="TREG1_82390.1"/>
    </source>
</evidence>
<comment type="similarity">
    <text evidence="9">Belongs to the G-protein coupled receptor 1 family.</text>
</comment>
<keyword evidence="7 9" id="KW-0675">Receptor</keyword>
<proteinExistence type="inferred from homology"/>
<dbReference type="GO" id="GO:0043410">
    <property type="term" value="P:positive regulation of MAPK cascade"/>
    <property type="evidence" value="ECO:0007669"/>
    <property type="project" value="TreeGrafter"/>
</dbReference>
<evidence type="ECO:0000256" key="7">
    <source>
        <dbReference type="ARBA" id="ARBA00023170"/>
    </source>
</evidence>
<comment type="subcellular location">
    <subcellularLocation>
        <location evidence="1">Cell membrane</location>
        <topology evidence="1">Multi-pass membrane protein</topology>
    </subcellularLocation>
</comment>
<dbReference type="PANTHER" id="PTHR24248:SF163">
    <property type="entry name" value="HISTAMINE H2 RECEPTOR-LIKE"/>
    <property type="match status" value="1"/>
</dbReference>
<feature type="domain" description="G-protein coupled receptors family 1 profile" evidence="11">
    <location>
        <begin position="78"/>
        <end position="545"/>
    </location>
</feature>
<feature type="transmembrane region" description="Helical" evidence="10">
    <location>
        <begin position="99"/>
        <end position="124"/>
    </location>
</feature>
<dbReference type="WBParaSite" id="TREG1_82390.1">
    <property type="protein sequence ID" value="TREG1_82390.1"/>
    <property type="gene ID" value="TREG1_82390"/>
</dbReference>
<dbReference type="Pfam" id="PF00001">
    <property type="entry name" value="7tm_1"/>
    <property type="match status" value="2"/>
</dbReference>
<dbReference type="PROSITE" id="PS00237">
    <property type="entry name" value="G_PROTEIN_RECEP_F1_1"/>
    <property type="match status" value="1"/>
</dbReference>